<evidence type="ECO:0000313" key="3">
    <source>
        <dbReference type="Proteomes" id="UP000182057"/>
    </source>
</evidence>
<dbReference type="InterPro" id="IPR013766">
    <property type="entry name" value="Thioredoxin_domain"/>
</dbReference>
<sequence>MKSKRIIPGVVLFFSALCGMKAEHQTSVPPVKAGNFTYTLGSGQKDSLYALTSEWILLYFYEPTCEDCRLLTEQIAGSEILNRLFAEKKLQVLAIYPDNDRELWKNHASHLPEQWINGYDEHLSIIPGSNYLFRSLPALYLLDKEKYIRLRETTLEAIENAMRRIK</sequence>
<feature type="domain" description="Thioredoxin" evidence="1">
    <location>
        <begin position="16"/>
        <end position="166"/>
    </location>
</feature>
<name>A0A1D3UUF2_TANFO</name>
<accession>A0A1D3UUF2</accession>
<dbReference type="RefSeq" id="WP_074450298.1">
    <property type="nucleotide sequence ID" value="NZ_CALHNL010000026.1"/>
</dbReference>
<gene>
    <name evidence="2" type="ORF">TFUB20_02605</name>
</gene>
<protein>
    <recommendedName>
        <fullName evidence="1">Thioredoxin domain-containing protein</fullName>
    </recommendedName>
</protein>
<dbReference type="Pfam" id="PF13905">
    <property type="entry name" value="Thioredoxin_8"/>
    <property type="match status" value="1"/>
</dbReference>
<dbReference type="EMBL" id="FMMM01000082">
    <property type="protein sequence ID" value="SCQ24637.1"/>
    <property type="molecule type" value="Genomic_DNA"/>
</dbReference>
<dbReference type="OrthoDB" id="9805634at2"/>
<dbReference type="SUPFAM" id="SSF52833">
    <property type="entry name" value="Thioredoxin-like"/>
    <property type="match status" value="1"/>
</dbReference>
<organism evidence="2 3">
    <name type="scientific">Tannerella forsythia</name>
    <name type="common">Bacteroides forsythus</name>
    <dbReference type="NCBI Taxonomy" id="28112"/>
    <lineage>
        <taxon>Bacteria</taxon>
        <taxon>Pseudomonadati</taxon>
        <taxon>Bacteroidota</taxon>
        <taxon>Bacteroidia</taxon>
        <taxon>Bacteroidales</taxon>
        <taxon>Tannerellaceae</taxon>
        <taxon>Tannerella</taxon>
    </lineage>
</organism>
<dbReference type="AlphaFoldDB" id="A0A1D3UUF2"/>
<proteinExistence type="predicted"/>
<evidence type="ECO:0000259" key="1">
    <source>
        <dbReference type="PROSITE" id="PS51352"/>
    </source>
</evidence>
<dbReference type="InterPro" id="IPR012336">
    <property type="entry name" value="Thioredoxin-like_fold"/>
</dbReference>
<reference evidence="2 3" key="1">
    <citation type="submission" date="2016-09" db="EMBL/GenBank/DDBJ databases">
        <authorList>
            <person name="Capua I."/>
            <person name="De Benedictis P."/>
            <person name="Joannis T."/>
            <person name="Lombin L.H."/>
            <person name="Cattoli G."/>
        </authorList>
    </citation>
    <scope>NUCLEOTIDE SEQUENCE [LARGE SCALE GENOMIC DNA]</scope>
    <source>
        <strain evidence="2 3">UB20</strain>
    </source>
</reference>
<dbReference type="Gene3D" id="3.40.30.10">
    <property type="entry name" value="Glutaredoxin"/>
    <property type="match status" value="1"/>
</dbReference>
<dbReference type="Proteomes" id="UP000182057">
    <property type="component" value="Unassembled WGS sequence"/>
</dbReference>
<dbReference type="InterPro" id="IPR036249">
    <property type="entry name" value="Thioredoxin-like_sf"/>
</dbReference>
<evidence type="ECO:0000313" key="2">
    <source>
        <dbReference type="EMBL" id="SCQ24637.1"/>
    </source>
</evidence>
<dbReference type="PROSITE" id="PS51352">
    <property type="entry name" value="THIOREDOXIN_2"/>
    <property type="match status" value="1"/>
</dbReference>